<keyword evidence="1" id="KW-0812">Transmembrane</keyword>
<reference evidence="2" key="1">
    <citation type="submission" date="2015-07" db="EMBL/GenBank/DDBJ databases">
        <title>MeaNS - Measles Nucleotide Surveillance Program.</title>
        <authorList>
            <person name="Tran T."/>
            <person name="Druce J."/>
        </authorList>
    </citation>
    <scope>NUCLEOTIDE SEQUENCE</scope>
    <source>
        <strain evidence="2">UCB-OBI-ISO-001</strain>
        <tissue evidence="2">Gonad</tissue>
    </source>
</reference>
<sequence length="57" mass="6565">MRKEFLLTIRENLRTISVFLGVIVFANCSVFNQYMPTGQEEVLVLFPFLRIAKGISN</sequence>
<protein>
    <submittedName>
        <fullName evidence="2">Uncharacterized protein</fullName>
    </submittedName>
</protein>
<proteinExistence type="predicted"/>
<feature type="transmembrane region" description="Helical" evidence="1">
    <location>
        <begin position="12"/>
        <end position="35"/>
    </location>
</feature>
<evidence type="ECO:0000256" key="1">
    <source>
        <dbReference type="SAM" id="Phobius"/>
    </source>
</evidence>
<accession>A0A0L8FRF6</accession>
<organism evidence="2">
    <name type="scientific">Octopus bimaculoides</name>
    <name type="common">California two-spotted octopus</name>
    <dbReference type="NCBI Taxonomy" id="37653"/>
    <lineage>
        <taxon>Eukaryota</taxon>
        <taxon>Metazoa</taxon>
        <taxon>Spiralia</taxon>
        <taxon>Lophotrochozoa</taxon>
        <taxon>Mollusca</taxon>
        <taxon>Cephalopoda</taxon>
        <taxon>Coleoidea</taxon>
        <taxon>Octopodiformes</taxon>
        <taxon>Octopoda</taxon>
        <taxon>Incirrata</taxon>
        <taxon>Octopodidae</taxon>
        <taxon>Octopus</taxon>
    </lineage>
</organism>
<evidence type="ECO:0000313" key="2">
    <source>
        <dbReference type="EMBL" id="KOF67269.1"/>
    </source>
</evidence>
<dbReference type="AlphaFoldDB" id="A0A0L8FRF6"/>
<gene>
    <name evidence="2" type="ORF">OCBIM_22010117mg</name>
</gene>
<name>A0A0L8FRF6_OCTBM</name>
<dbReference type="EMBL" id="KQ427263">
    <property type="protein sequence ID" value="KOF67269.1"/>
    <property type="molecule type" value="Genomic_DNA"/>
</dbReference>
<keyword evidence="1" id="KW-0472">Membrane</keyword>
<keyword evidence="1" id="KW-1133">Transmembrane helix</keyword>